<dbReference type="Proteomes" id="UP000233425">
    <property type="component" value="Unassembled WGS sequence"/>
</dbReference>
<dbReference type="InterPro" id="IPR003682">
    <property type="entry name" value="rRNA_ssu_MeTfrase_G"/>
</dbReference>
<evidence type="ECO:0000256" key="5">
    <source>
        <dbReference type="ARBA" id="ARBA00022691"/>
    </source>
</evidence>
<evidence type="ECO:0000313" key="8">
    <source>
        <dbReference type="Proteomes" id="UP000233425"/>
    </source>
</evidence>
<comment type="caution">
    <text evidence="7">The sequence shown here is derived from an EMBL/GenBank/DDBJ whole genome shotgun (WGS) entry which is preliminary data.</text>
</comment>
<comment type="function">
    <text evidence="6">Specifically methylates the N7 position of a guanine in 16S rRNA.</text>
</comment>
<feature type="binding site" evidence="6">
    <location>
        <position position="147"/>
    </location>
    <ligand>
        <name>S-adenosyl-L-methionine</name>
        <dbReference type="ChEBI" id="CHEBI:59789"/>
    </ligand>
</feature>
<dbReference type="EC" id="2.1.1.-" evidence="6"/>
<evidence type="ECO:0000256" key="3">
    <source>
        <dbReference type="ARBA" id="ARBA00022603"/>
    </source>
</evidence>
<comment type="caution">
    <text evidence="6">Lacks conserved residue(s) required for the propagation of feature annotation.</text>
</comment>
<dbReference type="SUPFAM" id="SSF53335">
    <property type="entry name" value="S-adenosyl-L-methionine-dependent methyltransferases"/>
    <property type="match status" value="1"/>
</dbReference>
<dbReference type="PANTHER" id="PTHR31760">
    <property type="entry name" value="S-ADENOSYL-L-METHIONINE-DEPENDENT METHYLTRANSFERASES SUPERFAMILY PROTEIN"/>
    <property type="match status" value="1"/>
</dbReference>
<dbReference type="InterPro" id="IPR029063">
    <property type="entry name" value="SAM-dependent_MTases_sf"/>
</dbReference>
<evidence type="ECO:0000256" key="2">
    <source>
        <dbReference type="ARBA" id="ARBA00022552"/>
    </source>
</evidence>
<comment type="subcellular location">
    <subcellularLocation>
        <location evidence="6">Cytoplasm</location>
    </subcellularLocation>
</comment>
<keyword evidence="5 6" id="KW-0949">S-adenosyl-L-methionine</keyword>
<evidence type="ECO:0000256" key="1">
    <source>
        <dbReference type="ARBA" id="ARBA00022490"/>
    </source>
</evidence>
<dbReference type="NCBIfam" id="TIGR00138">
    <property type="entry name" value="rsmG_gidB"/>
    <property type="match status" value="1"/>
</dbReference>
<comment type="similarity">
    <text evidence="6">Belongs to the methyltransferase superfamily. RNA methyltransferase RsmG family.</text>
</comment>
<dbReference type="Pfam" id="PF02527">
    <property type="entry name" value="GidB"/>
    <property type="match status" value="1"/>
</dbReference>
<feature type="binding site" evidence="6">
    <location>
        <begin position="128"/>
        <end position="129"/>
    </location>
    <ligand>
        <name>S-adenosyl-L-methionine</name>
        <dbReference type="ChEBI" id="CHEBI:59789"/>
    </ligand>
</feature>
<protein>
    <recommendedName>
        <fullName evidence="6">Ribosomal RNA small subunit methyltransferase G</fullName>
        <ecNumber evidence="6">2.1.1.-</ecNumber>
    </recommendedName>
    <alternativeName>
        <fullName evidence="6">16S rRNA 7-methylguanosine methyltransferase</fullName>
        <shortName evidence="6">16S rRNA m7G methyltransferase</shortName>
    </alternativeName>
</protein>
<feature type="binding site" evidence="6">
    <location>
        <position position="78"/>
    </location>
    <ligand>
        <name>S-adenosyl-L-methionine</name>
        <dbReference type="ChEBI" id="CHEBI:59789"/>
    </ligand>
</feature>
<evidence type="ECO:0000256" key="4">
    <source>
        <dbReference type="ARBA" id="ARBA00022679"/>
    </source>
</evidence>
<dbReference type="RefSeq" id="WP_101028301.1">
    <property type="nucleotide sequence ID" value="NZ_CABMMZ010000016.1"/>
</dbReference>
<keyword evidence="2 6" id="KW-0698">rRNA processing</keyword>
<dbReference type="PIRSF" id="PIRSF003078">
    <property type="entry name" value="GidB"/>
    <property type="match status" value="1"/>
</dbReference>
<name>A0A2N0V0A5_9FIRM</name>
<dbReference type="GO" id="GO:0070043">
    <property type="term" value="F:rRNA (guanine-N7-)-methyltransferase activity"/>
    <property type="evidence" value="ECO:0007669"/>
    <property type="project" value="UniProtKB-UniRule"/>
</dbReference>
<dbReference type="AlphaFoldDB" id="A0A2N0V0A5"/>
<dbReference type="EMBL" id="NNSR01000016">
    <property type="protein sequence ID" value="PKD32670.1"/>
    <property type="molecule type" value="Genomic_DNA"/>
</dbReference>
<sequence length="237" mass="26333">MAIKDTLTTVTDGFKTQLDCEMLQRFDTYFKLLVEWNEKMNLTAITDEQGVAVKHFADSLTLFNFVDVKKNASIIDVGTGAGFPGVVLKIARPDIKLTLLDSLNKRLTFLDTVLNNTGLDAELVHSRAEEGGKNSHYRDKFDFAVSRAVARLNVLCEYCLPYVKVGGLFVAMKGPNADEELDGAENALKLLGGKVEKVHKFNLPCDEGERTIIVIKKIKPTPKQYPRISGKIKSQPL</sequence>
<organism evidence="7 8">
    <name type="scientific">Ruminococcus bromii</name>
    <dbReference type="NCBI Taxonomy" id="40518"/>
    <lineage>
        <taxon>Bacteria</taxon>
        <taxon>Bacillati</taxon>
        <taxon>Bacillota</taxon>
        <taxon>Clostridia</taxon>
        <taxon>Eubacteriales</taxon>
        <taxon>Oscillospiraceae</taxon>
        <taxon>Ruminococcus</taxon>
    </lineage>
</organism>
<proteinExistence type="inferred from homology"/>
<accession>A0A2N0V0A5</accession>
<feature type="binding site" evidence="6">
    <location>
        <position position="83"/>
    </location>
    <ligand>
        <name>S-adenosyl-L-methionine</name>
        <dbReference type="ChEBI" id="CHEBI:59789"/>
    </ligand>
</feature>
<dbReference type="Gene3D" id="3.40.50.150">
    <property type="entry name" value="Vaccinia Virus protein VP39"/>
    <property type="match status" value="1"/>
</dbReference>
<keyword evidence="8" id="KW-1185">Reference proteome</keyword>
<keyword evidence="4 6" id="KW-0808">Transferase</keyword>
<dbReference type="PANTHER" id="PTHR31760:SF0">
    <property type="entry name" value="S-ADENOSYL-L-METHIONINE-DEPENDENT METHYLTRANSFERASES SUPERFAMILY PROTEIN"/>
    <property type="match status" value="1"/>
</dbReference>
<dbReference type="FunFam" id="3.40.50.150:FF:000041">
    <property type="entry name" value="Ribosomal RNA small subunit methyltransferase G"/>
    <property type="match status" value="1"/>
</dbReference>
<dbReference type="HAMAP" id="MF_00074">
    <property type="entry name" value="16SrRNA_methyltr_G"/>
    <property type="match status" value="1"/>
</dbReference>
<dbReference type="GO" id="GO:0005829">
    <property type="term" value="C:cytosol"/>
    <property type="evidence" value="ECO:0007669"/>
    <property type="project" value="TreeGrafter"/>
</dbReference>
<evidence type="ECO:0000256" key="6">
    <source>
        <dbReference type="HAMAP-Rule" id="MF_00074"/>
    </source>
</evidence>
<evidence type="ECO:0000313" key="7">
    <source>
        <dbReference type="EMBL" id="PKD32670.1"/>
    </source>
</evidence>
<reference evidence="7" key="1">
    <citation type="journal article" date="2018" name="Environ. Microbiol.">
        <title>Sporulation capability and amylosome conservation among diverse human colonic and rumen isolates of the keystone starch-degrader Ruminococcus bromii.</title>
        <authorList>
            <person name="Mukhopadhya I."/>
            <person name="Morais S."/>
            <person name="Laverde-Gomez J."/>
            <person name="Sheridan P.O."/>
            <person name="Walker A.W."/>
            <person name="Kelly W."/>
            <person name="Klieve A.V."/>
            <person name="Ouwerkerk D."/>
            <person name="Duncan S.H."/>
            <person name="Louis P."/>
            <person name="Koropatkin N."/>
            <person name="Cockburn D."/>
            <person name="Kibler R."/>
            <person name="Cooper P.J."/>
            <person name="Sandoval C."/>
            <person name="Crost E."/>
            <person name="Juge N."/>
            <person name="Bayer E.A."/>
            <person name="Flint H.J."/>
        </authorList>
    </citation>
    <scope>NUCLEOTIDE SEQUENCE [LARGE SCALE GENOMIC DNA]</scope>
    <source>
        <strain evidence="7">ATCC 27255</strain>
    </source>
</reference>
<keyword evidence="3 6" id="KW-0489">Methyltransferase</keyword>
<keyword evidence="1 6" id="KW-0963">Cytoplasm</keyword>
<gene>
    <name evidence="6 7" type="primary">rsmG</name>
    <name evidence="7" type="ORF">RBATCC27255_00143</name>
</gene>